<dbReference type="Pfam" id="PF00571">
    <property type="entry name" value="CBS"/>
    <property type="match status" value="2"/>
</dbReference>
<dbReference type="InterPro" id="IPR056079">
    <property type="entry name" value="DUF7662"/>
</dbReference>
<sequence>MVENHFSQLPIVDSDNILLGIVTTESITHALINFNVAPTELTVNDAVVKPRTIEVDEDLMELLDDFLNSASEAVLIVDKSKKLFGLITHHDITRYLQERAEYNILLGEIEKSMKDHIRFAYNSDIEPQSAELQQAIDNLNNNAGGLRIRAKTLINQLVTDKTLELTNDDVEKRLDVSFPARGKSIHLDKLTLSEFIQLIQNKDTWKILSPVFRTSKDGWIKMMNDVREIRNDFSHFRNNFSSEERYKVRFCADWYKSHQPLQNKGKDEAINADTQSVADSENADLNINRNINNLPTDNETSFEDQGSIEYKLPKEILAKIWTNSFSRIEKEVEISIENKYQPFVNFLLNELKDSTAIFETDIDFIEEIIRQPLPKAAREHTGWWTDYSAQSRQWLLAGWAVRSVSLTRQKISFYRWSYIINKGDTEQVNVWAQKLGITEERLLATINQVGAQSSLVSYYLNNPL</sequence>
<evidence type="ECO:0000256" key="1">
    <source>
        <dbReference type="PROSITE-ProRule" id="PRU00703"/>
    </source>
</evidence>
<evidence type="ECO:0000313" key="5">
    <source>
        <dbReference type="Proteomes" id="UP000228535"/>
    </source>
</evidence>
<comment type="caution">
    <text evidence="4">The sequence shown here is derived from an EMBL/GenBank/DDBJ whole genome shotgun (WGS) entry which is preliminary data.</text>
</comment>
<proteinExistence type="predicted"/>
<dbReference type="Pfam" id="PF24698">
    <property type="entry name" value="DUF7662"/>
    <property type="match status" value="1"/>
</dbReference>
<dbReference type="EMBL" id="PGFA01000001">
    <property type="protein sequence ID" value="PJJ59409.1"/>
    <property type="molecule type" value="Genomic_DNA"/>
</dbReference>
<reference evidence="4 5" key="1">
    <citation type="submission" date="2017-11" db="EMBL/GenBank/DDBJ databases">
        <title>Genomic Encyclopedia of Archaeal and Bacterial Type Strains, Phase II (KMG-II): From Individual Species to Whole Genera.</title>
        <authorList>
            <person name="Goeker M."/>
        </authorList>
    </citation>
    <scope>NUCLEOTIDE SEQUENCE [LARGE SCALE GENOMIC DNA]</scope>
    <source>
        <strain evidence="4 5">DSM 11115</strain>
    </source>
</reference>
<name>A0A2M9BN83_9BACT</name>
<dbReference type="SUPFAM" id="SSF54631">
    <property type="entry name" value="CBS-domain pair"/>
    <property type="match status" value="1"/>
</dbReference>
<feature type="coiled-coil region" evidence="2">
    <location>
        <begin position="129"/>
        <end position="156"/>
    </location>
</feature>
<dbReference type="Proteomes" id="UP000228535">
    <property type="component" value="Unassembled WGS sequence"/>
</dbReference>
<protein>
    <submittedName>
        <fullName evidence="4">CBS domain protein</fullName>
    </submittedName>
</protein>
<gene>
    <name evidence="4" type="ORF">CLV45_0826</name>
</gene>
<evidence type="ECO:0000313" key="4">
    <source>
        <dbReference type="EMBL" id="PJJ59409.1"/>
    </source>
</evidence>
<dbReference type="Gene3D" id="3.10.580.10">
    <property type="entry name" value="CBS-domain"/>
    <property type="match status" value="1"/>
</dbReference>
<dbReference type="CDD" id="cd02205">
    <property type="entry name" value="CBS_pair_SF"/>
    <property type="match status" value="1"/>
</dbReference>
<dbReference type="PROSITE" id="PS51371">
    <property type="entry name" value="CBS"/>
    <property type="match status" value="2"/>
</dbReference>
<feature type="domain" description="CBS" evidence="3">
    <location>
        <begin position="1"/>
        <end position="39"/>
    </location>
</feature>
<dbReference type="InterPro" id="IPR000644">
    <property type="entry name" value="CBS_dom"/>
</dbReference>
<keyword evidence="5" id="KW-1185">Reference proteome</keyword>
<dbReference type="InterPro" id="IPR022037">
    <property type="entry name" value="DUF3606"/>
</dbReference>
<dbReference type="InterPro" id="IPR046342">
    <property type="entry name" value="CBS_dom_sf"/>
</dbReference>
<dbReference type="AlphaFoldDB" id="A0A2M9BN83"/>
<dbReference type="Pfam" id="PF12244">
    <property type="entry name" value="DUF3606"/>
    <property type="match status" value="1"/>
</dbReference>
<accession>A0A2M9BN83</accession>
<organism evidence="4 5">
    <name type="scientific">Hymenobacter chitinivorans DSM 11115</name>
    <dbReference type="NCBI Taxonomy" id="1121954"/>
    <lineage>
        <taxon>Bacteria</taxon>
        <taxon>Pseudomonadati</taxon>
        <taxon>Bacteroidota</taxon>
        <taxon>Cytophagia</taxon>
        <taxon>Cytophagales</taxon>
        <taxon>Hymenobacteraceae</taxon>
        <taxon>Hymenobacter</taxon>
    </lineage>
</organism>
<evidence type="ECO:0000259" key="3">
    <source>
        <dbReference type="PROSITE" id="PS51371"/>
    </source>
</evidence>
<keyword evidence="1" id="KW-0129">CBS domain</keyword>
<evidence type="ECO:0000256" key="2">
    <source>
        <dbReference type="SAM" id="Coils"/>
    </source>
</evidence>
<keyword evidence="2" id="KW-0175">Coiled coil</keyword>
<feature type="domain" description="CBS" evidence="3">
    <location>
        <begin position="46"/>
        <end position="102"/>
    </location>
</feature>